<reference evidence="2" key="1">
    <citation type="submission" date="2018-02" db="EMBL/GenBank/DDBJ databases">
        <title>Rhizophora mucronata_Transcriptome.</title>
        <authorList>
            <person name="Meera S.P."/>
            <person name="Sreeshan A."/>
            <person name="Augustine A."/>
        </authorList>
    </citation>
    <scope>NUCLEOTIDE SEQUENCE</scope>
    <source>
        <tissue evidence="2">Leaf</tissue>
    </source>
</reference>
<evidence type="ECO:0000256" key="1">
    <source>
        <dbReference type="SAM" id="SignalP"/>
    </source>
</evidence>
<name>A0A2P2KRI7_RHIMU</name>
<sequence length="50" mass="5690">MWLWCRIACLLSLLTLSMSQNLKTIQGGEKANIRIIPCSICNQTSKWQPP</sequence>
<protein>
    <submittedName>
        <fullName evidence="2">Photosystem I reaction center subunit psaK family protein</fullName>
    </submittedName>
</protein>
<keyword evidence="1" id="KW-0732">Signal</keyword>
<feature type="signal peptide" evidence="1">
    <location>
        <begin position="1"/>
        <end position="19"/>
    </location>
</feature>
<dbReference type="EMBL" id="GGEC01027859">
    <property type="protein sequence ID" value="MBX08343.1"/>
    <property type="molecule type" value="Transcribed_RNA"/>
</dbReference>
<proteinExistence type="predicted"/>
<organism evidence="2">
    <name type="scientific">Rhizophora mucronata</name>
    <name type="common">Asiatic mangrove</name>
    <dbReference type="NCBI Taxonomy" id="61149"/>
    <lineage>
        <taxon>Eukaryota</taxon>
        <taxon>Viridiplantae</taxon>
        <taxon>Streptophyta</taxon>
        <taxon>Embryophyta</taxon>
        <taxon>Tracheophyta</taxon>
        <taxon>Spermatophyta</taxon>
        <taxon>Magnoliopsida</taxon>
        <taxon>eudicotyledons</taxon>
        <taxon>Gunneridae</taxon>
        <taxon>Pentapetalae</taxon>
        <taxon>rosids</taxon>
        <taxon>fabids</taxon>
        <taxon>Malpighiales</taxon>
        <taxon>Rhizophoraceae</taxon>
        <taxon>Rhizophora</taxon>
    </lineage>
</organism>
<accession>A0A2P2KRI7</accession>
<evidence type="ECO:0000313" key="2">
    <source>
        <dbReference type="EMBL" id="MBX08343.1"/>
    </source>
</evidence>
<feature type="chain" id="PRO_5015198164" evidence="1">
    <location>
        <begin position="20"/>
        <end position="50"/>
    </location>
</feature>
<dbReference type="AlphaFoldDB" id="A0A2P2KRI7"/>